<sequence>MTPVDFQVVAKEVYKNLDHINRYLGKAKIASKFLPNGTSSSADLPGALLALAKENDTDTTNGATGSDPAERPSEQEIDTLFDTIRSRSATAATNNKHHRQGSVKKTATAPLQQSRLLNETNLLANSTSVLTSSCADLTKYAAIDVDALVDRLRQAIGVLGSIENSQILSVDVVELHQRFRREWTSIVKTCRNVETLLDEFQQQAKGNGPNGTARKEPLISIEMVNAMKQLQTKLHHAVLVKKSEVLPDLTKTLSKEVFPLSECLDMIDETISQKQL</sequence>
<dbReference type="Proteomes" id="UP000075884">
    <property type="component" value="Unassembled WGS sequence"/>
</dbReference>
<organism evidence="2 3">
    <name type="scientific">Anopheles dirus</name>
    <dbReference type="NCBI Taxonomy" id="7168"/>
    <lineage>
        <taxon>Eukaryota</taxon>
        <taxon>Metazoa</taxon>
        <taxon>Ecdysozoa</taxon>
        <taxon>Arthropoda</taxon>
        <taxon>Hexapoda</taxon>
        <taxon>Insecta</taxon>
        <taxon>Pterygota</taxon>
        <taxon>Neoptera</taxon>
        <taxon>Endopterygota</taxon>
        <taxon>Diptera</taxon>
        <taxon>Nematocera</taxon>
        <taxon>Culicoidea</taxon>
        <taxon>Culicidae</taxon>
        <taxon>Anophelinae</taxon>
        <taxon>Anopheles</taxon>
    </lineage>
</organism>
<dbReference type="AlphaFoldDB" id="A0A182NPU5"/>
<protein>
    <submittedName>
        <fullName evidence="2">Uncharacterized protein</fullName>
    </submittedName>
</protein>
<feature type="region of interest" description="Disordered" evidence="1">
    <location>
        <begin position="55"/>
        <end position="75"/>
    </location>
</feature>
<accession>A0A182NPU5</accession>
<keyword evidence="3" id="KW-1185">Reference proteome</keyword>
<evidence type="ECO:0000313" key="2">
    <source>
        <dbReference type="EnsemblMetazoa" id="ADIR009680-PA"/>
    </source>
</evidence>
<reference evidence="2" key="2">
    <citation type="submission" date="2020-05" db="UniProtKB">
        <authorList>
            <consortium name="EnsemblMetazoa"/>
        </authorList>
    </citation>
    <scope>IDENTIFICATION</scope>
    <source>
        <strain evidence="2">WRAIR2</strain>
    </source>
</reference>
<proteinExistence type="predicted"/>
<evidence type="ECO:0000313" key="3">
    <source>
        <dbReference type="Proteomes" id="UP000075884"/>
    </source>
</evidence>
<dbReference type="VEuPathDB" id="VectorBase:ADIR009680"/>
<name>A0A182NPU5_9DIPT</name>
<evidence type="ECO:0000256" key="1">
    <source>
        <dbReference type="SAM" id="MobiDB-lite"/>
    </source>
</evidence>
<reference evidence="3" key="1">
    <citation type="submission" date="2013-03" db="EMBL/GenBank/DDBJ databases">
        <title>The Genome Sequence of Anopheles dirus WRAIR2.</title>
        <authorList>
            <consortium name="The Broad Institute Genomics Platform"/>
            <person name="Neafsey D.E."/>
            <person name="Walton C."/>
            <person name="Walker B."/>
            <person name="Young S.K."/>
            <person name="Zeng Q."/>
            <person name="Gargeya S."/>
            <person name="Fitzgerald M."/>
            <person name="Haas B."/>
            <person name="Abouelleil A."/>
            <person name="Allen A.W."/>
            <person name="Alvarado L."/>
            <person name="Arachchi H.M."/>
            <person name="Berlin A.M."/>
            <person name="Chapman S.B."/>
            <person name="Gainer-Dewar J."/>
            <person name="Goldberg J."/>
            <person name="Griggs A."/>
            <person name="Gujja S."/>
            <person name="Hansen M."/>
            <person name="Howarth C."/>
            <person name="Imamovic A."/>
            <person name="Ireland A."/>
            <person name="Larimer J."/>
            <person name="McCowan C."/>
            <person name="Murphy C."/>
            <person name="Pearson M."/>
            <person name="Poon T.W."/>
            <person name="Priest M."/>
            <person name="Roberts A."/>
            <person name="Saif S."/>
            <person name="Shea T."/>
            <person name="Sisk P."/>
            <person name="Sykes S."/>
            <person name="Wortman J."/>
            <person name="Nusbaum C."/>
            <person name="Birren B."/>
        </authorList>
    </citation>
    <scope>NUCLEOTIDE SEQUENCE [LARGE SCALE GENOMIC DNA]</scope>
    <source>
        <strain evidence="3">WRAIR2</strain>
    </source>
</reference>
<feature type="region of interest" description="Disordered" evidence="1">
    <location>
        <begin position="90"/>
        <end position="109"/>
    </location>
</feature>
<dbReference type="EnsemblMetazoa" id="ADIR009680-RA">
    <property type="protein sequence ID" value="ADIR009680-PA"/>
    <property type="gene ID" value="ADIR009680"/>
</dbReference>